<dbReference type="RefSeq" id="WP_379874223.1">
    <property type="nucleotide sequence ID" value="NZ_JBHTBH010000020.1"/>
</dbReference>
<name>A0ABW2KPP3_9ACTN</name>
<evidence type="ECO:0000256" key="1">
    <source>
        <dbReference type="SAM" id="Phobius"/>
    </source>
</evidence>
<feature type="transmembrane region" description="Helical" evidence="1">
    <location>
        <begin position="137"/>
        <end position="161"/>
    </location>
</feature>
<sequence>MMHADPTLVPLVTLALWGGHHVGDYWLQSDHQAVTKGECSHQGRVACARHVASLTVAQALMLAAVAVATGTDVALIPAALGLGVNAVSHYWADRRATLRGLVLATERWTAKLGFYDRFGGSAHMDQAWHTAWMIPSALIMAAPLPAALLGAGVAAVLLAVANAASRAARRRERERVNAS</sequence>
<protein>
    <recommendedName>
        <fullName evidence="4">DUF3307 domain-containing protein</fullName>
    </recommendedName>
</protein>
<gene>
    <name evidence="2" type="ORF">ACFQRF_27040</name>
</gene>
<keyword evidence="1" id="KW-1133">Transmembrane helix</keyword>
<accession>A0ABW2KPP3</accession>
<feature type="transmembrane region" description="Helical" evidence="1">
    <location>
        <begin position="59"/>
        <end position="80"/>
    </location>
</feature>
<organism evidence="2 3">
    <name type="scientific">Marinactinospora rubrisoli</name>
    <dbReference type="NCBI Taxonomy" id="2715399"/>
    <lineage>
        <taxon>Bacteria</taxon>
        <taxon>Bacillati</taxon>
        <taxon>Actinomycetota</taxon>
        <taxon>Actinomycetes</taxon>
        <taxon>Streptosporangiales</taxon>
        <taxon>Nocardiopsidaceae</taxon>
        <taxon>Marinactinospora</taxon>
    </lineage>
</organism>
<keyword evidence="3" id="KW-1185">Reference proteome</keyword>
<comment type="caution">
    <text evidence="2">The sequence shown here is derived from an EMBL/GenBank/DDBJ whole genome shotgun (WGS) entry which is preliminary data.</text>
</comment>
<keyword evidence="1" id="KW-0812">Transmembrane</keyword>
<evidence type="ECO:0008006" key="4">
    <source>
        <dbReference type="Google" id="ProtNLM"/>
    </source>
</evidence>
<evidence type="ECO:0000313" key="3">
    <source>
        <dbReference type="Proteomes" id="UP001596540"/>
    </source>
</evidence>
<evidence type="ECO:0000313" key="2">
    <source>
        <dbReference type="EMBL" id="MFC7331404.1"/>
    </source>
</evidence>
<keyword evidence="1" id="KW-0472">Membrane</keyword>
<dbReference type="Proteomes" id="UP001596540">
    <property type="component" value="Unassembled WGS sequence"/>
</dbReference>
<proteinExistence type="predicted"/>
<dbReference type="EMBL" id="JBHTBH010000020">
    <property type="protein sequence ID" value="MFC7331404.1"/>
    <property type="molecule type" value="Genomic_DNA"/>
</dbReference>
<reference evidence="3" key="1">
    <citation type="journal article" date="2019" name="Int. J. Syst. Evol. Microbiol.">
        <title>The Global Catalogue of Microorganisms (GCM) 10K type strain sequencing project: providing services to taxonomists for standard genome sequencing and annotation.</title>
        <authorList>
            <consortium name="The Broad Institute Genomics Platform"/>
            <consortium name="The Broad Institute Genome Sequencing Center for Infectious Disease"/>
            <person name="Wu L."/>
            <person name="Ma J."/>
        </authorList>
    </citation>
    <scope>NUCLEOTIDE SEQUENCE [LARGE SCALE GENOMIC DNA]</scope>
    <source>
        <strain evidence="3">CGMCC 4.7382</strain>
    </source>
</reference>